<dbReference type="RefSeq" id="WP_036707327.1">
    <property type="nucleotide sequence ID" value="NZ_JRKQ01000008.1"/>
</dbReference>
<dbReference type="Proteomes" id="UP000029858">
    <property type="component" value="Unassembled WGS sequence"/>
</dbReference>
<keyword evidence="2" id="KW-1133">Transmembrane helix</keyword>
<evidence type="ECO:0000256" key="2">
    <source>
        <dbReference type="SAM" id="Phobius"/>
    </source>
</evidence>
<proteinExistence type="predicted"/>
<comment type="caution">
    <text evidence="3">The sequence shown here is derived from an EMBL/GenBank/DDBJ whole genome shotgun (WGS) entry which is preliminary data.</text>
</comment>
<accession>A0A099GKA9</accession>
<evidence type="ECO:0000313" key="3">
    <source>
        <dbReference type="EMBL" id="KGJ23254.1"/>
    </source>
</evidence>
<protein>
    <submittedName>
        <fullName evidence="3">Uncharacterized protein</fullName>
    </submittedName>
</protein>
<keyword evidence="2" id="KW-0812">Transmembrane</keyword>
<feature type="region of interest" description="Disordered" evidence="1">
    <location>
        <begin position="1"/>
        <end position="30"/>
    </location>
</feature>
<dbReference type="EMBL" id="JRKQ01000008">
    <property type="protein sequence ID" value="KGJ23254.1"/>
    <property type="molecule type" value="Genomic_DNA"/>
</dbReference>
<reference evidence="3 4" key="1">
    <citation type="submission" date="2014-09" db="EMBL/GenBank/DDBJ databases">
        <authorList>
            <person name="McGinnis J.M."/>
            <person name="Wolfgang W.J."/>
        </authorList>
    </citation>
    <scope>NUCLEOTIDE SEQUENCE [LARGE SCALE GENOMIC DNA]</scope>
    <source>
        <strain evidence="3 4">5503</strain>
    </source>
</reference>
<feature type="compositionally biased region" description="Basic and acidic residues" evidence="1">
    <location>
        <begin position="1"/>
        <end position="14"/>
    </location>
</feature>
<keyword evidence="2" id="KW-0472">Membrane</keyword>
<evidence type="ECO:0000313" key="4">
    <source>
        <dbReference type="Proteomes" id="UP000029858"/>
    </source>
</evidence>
<name>A0A099GKA9_9RHOB</name>
<feature type="transmembrane region" description="Helical" evidence="2">
    <location>
        <begin position="187"/>
        <end position="207"/>
    </location>
</feature>
<gene>
    <name evidence="3" type="ORF">IX56_03045</name>
</gene>
<dbReference type="AlphaFoldDB" id="A0A099GKA9"/>
<reference evidence="3 4" key="2">
    <citation type="submission" date="2014-10" db="EMBL/GenBank/DDBJ databases">
        <title>Paracoccus sanguinis sp. nov., isolated from clinical specimens of New York State patients.</title>
        <authorList>
            <person name="Mingle L.A."/>
            <person name="Cole J.A."/>
            <person name="Lapierre P."/>
            <person name="Musser K.A."/>
        </authorList>
    </citation>
    <scope>NUCLEOTIDE SEQUENCE [LARGE SCALE GENOMIC DNA]</scope>
    <source>
        <strain evidence="3 4">5503</strain>
    </source>
</reference>
<evidence type="ECO:0000256" key="1">
    <source>
        <dbReference type="SAM" id="MobiDB-lite"/>
    </source>
</evidence>
<sequence length="208" mass="22157">MSRKPLETAADRDAGNAVQPSQALTGPRRIDCDDAPVSSIETMAEVRARLARRIDPAYAARAAFEALSERQRVELIGELLSSFRGARAKDHLARTRNLITCQLHRLITSEYDAEVAARPGLMAAEIARPEGPAPASSPSLARRSSAEDRADLGAAVAATPRPEARVSPGRRMVRAARALDDSWIGDALGAVCLFAGGYLLFVVAGVLS</sequence>
<organism evidence="3 4">
    <name type="scientific">Paracoccus sanguinis</name>
    <dbReference type="NCBI Taxonomy" id="1545044"/>
    <lineage>
        <taxon>Bacteria</taxon>
        <taxon>Pseudomonadati</taxon>
        <taxon>Pseudomonadota</taxon>
        <taxon>Alphaproteobacteria</taxon>
        <taxon>Rhodobacterales</taxon>
        <taxon>Paracoccaceae</taxon>
        <taxon>Paracoccus</taxon>
    </lineage>
</organism>